<proteinExistence type="predicted"/>
<dbReference type="RefSeq" id="XP_004356800.1">
    <property type="nucleotide sequence ID" value="XM_004356747.1"/>
</dbReference>
<protein>
    <submittedName>
        <fullName evidence="2">Uncharacterized protein</fullName>
    </submittedName>
</protein>
<dbReference type="Proteomes" id="UP000011083">
    <property type="component" value="Unassembled WGS sequence"/>
</dbReference>
<gene>
    <name evidence="2" type="ORF">ACA1_175770</name>
</gene>
<dbReference type="VEuPathDB" id="AmoebaDB:ACA1_175770"/>
<dbReference type="AlphaFoldDB" id="L8HI69"/>
<feature type="compositionally biased region" description="Basic and acidic residues" evidence="1">
    <location>
        <begin position="47"/>
        <end position="67"/>
    </location>
</feature>
<sequence length="141" mass="16435">MLSVKNNFVVERNVMLMHRGPTYAPSYPLLKEDKDEMRRLKAAVAQEQKRGEIQKRMEPKKLEKEKFDAEEEEEKEVRPLLVDEICHVCATCAKVTERDFKSKDGAKCFCSYTCKLKGERPQMSLGMRSQEDMLQATQMKK</sequence>
<reference evidence="2 3" key="1">
    <citation type="journal article" date="2013" name="Genome Biol.">
        <title>Genome of Acanthamoeba castellanii highlights extensive lateral gene transfer and early evolution of tyrosine kinase signaling.</title>
        <authorList>
            <person name="Clarke M."/>
            <person name="Lohan A.J."/>
            <person name="Liu B."/>
            <person name="Lagkouvardos I."/>
            <person name="Roy S."/>
            <person name="Zafar N."/>
            <person name="Bertelli C."/>
            <person name="Schilde C."/>
            <person name="Kianianmomeni A."/>
            <person name="Burglin T.R."/>
            <person name="Frech C."/>
            <person name="Turcotte B."/>
            <person name="Kopec K.O."/>
            <person name="Synnott J.M."/>
            <person name="Choo C."/>
            <person name="Paponov I."/>
            <person name="Finkler A."/>
            <person name="Soon Heng Tan C."/>
            <person name="Hutchins A.P."/>
            <person name="Weinmeier T."/>
            <person name="Rattei T."/>
            <person name="Chu J.S."/>
            <person name="Gimenez G."/>
            <person name="Irimia M."/>
            <person name="Rigden D.J."/>
            <person name="Fitzpatrick D.A."/>
            <person name="Lorenzo-Morales J."/>
            <person name="Bateman A."/>
            <person name="Chiu C.H."/>
            <person name="Tang P."/>
            <person name="Hegemann P."/>
            <person name="Fromm H."/>
            <person name="Raoult D."/>
            <person name="Greub G."/>
            <person name="Miranda-Saavedra D."/>
            <person name="Chen N."/>
            <person name="Nash P."/>
            <person name="Ginger M.L."/>
            <person name="Horn M."/>
            <person name="Schaap P."/>
            <person name="Caler L."/>
            <person name="Loftus B."/>
        </authorList>
    </citation>
    <scope>NUCLEOTIDE SEQUENCE [LARGE SCALE GENOMIC DNA]</scope>
    <source>
        <strain evidence="2 3">Neff</strain>
    </source>
</reference>
<dbReference type="EMBL" id="KB007811">
    <property type="protein sequence ID" value="ELR24900.1"/>
    <property type="molecule type" value="Genomic_DNA"/>
</dbReference>
<name>L8HI69_ACACF</name>
<dbReference type="GeneID" id="14925934"/>
<feature type="region of interest" description="Disordered" evidence="1">
    <location>
        <begin position="46"/>
        <end position="73"/>
    </location>
</feature>
<organism evidence="2 3">
    <name type="scientific">Acanthamoeba castellanii (strain ATCC 30010 / Neff)</name>
    <dbReference type="NCBI Taxonomy" id="1257118"/>
    <lineage>
        <taxon>Eukaryota</taxon>
        <taxon>Amoebozoa</taxon>
        <taxon>Discosea</taxon>
        <taxon>Longamoebia</taxon>
        <taxon>Centramoebida</taxon>
        <taxon>Acanthamoebidae</taxon>
        <taxon>Acanthamoeba</taxon>
    </lineage>
</organism>
<evidence type="ECO:0000313" key="2">
    <source>
        <dbReference type="EMBL" id="ELR24900.1"/>
    </source>
</evidence>
<evidence type="ECO:0000256" key="1">
    <source>
        <dbReference type="SAM" id="MobiDB-lite"/>
    </source>
</evidence>
<evidence type="ECO:0000313" key="3">
    <source>
        <dbReference type="Proteomes" id="UP000011083"/>
    </source>
</evidence>
<keyword evidence="3" id="KW-1185">Reference proteome</keyword>
<accession>L8HI69</accession>
<dbReference type="KEGG" id="acan:ACA1_175770"/>